<proteinExistence type="predicted"/>
<dbReference type="Gene3D" id="2.40.10.270">
    <property type="entry name" value="Bacteriophage SPP1 head-tail adaptor protein"/>
    <property type="match status" value="1"/>
</dbReference>
<dbReference type="Proteomes" id="UP001596501">
    <property type="component" value="Unassembled WGS sequence"/>
</dbReference>
<protein>
    <submittedName>
        <fullName evidence="1">Head-tail adaptor protein</fullName>
    </submittedName>
</protein>
<evidence type="ECO:0000313" key="2">
    <source>
        <dbReference type="Proteomes" id="UP001596501"/>
    </source>
</evidence>
<accession>A0ABW2QGZ7</accession>
<dbReference type="InterPro" id="IPR008767">
    <property type="entry name" value="Phage_SPP1_head-tail_adaptor"/>
</dbReference>
<reference evidence="2" key="1">
    <citation type="journal article" date="2019" name="Int. J. Syst. Evol. Microbiol.">
        <title>The Global Catalogue of Microorganisms (GCM) 10K type strain sequencing project: providing services to taxonomists for standard genome sequencing and annotation.</title>
        <authorList>
            <consortium name="The Broad Institute Genomics Platform"/>
            <consortium name="The Broad Institute Genome Sequencing Center for Infectious Disease"/>
            <person name="Wu L."/>
            <person name="Ma J."/>
        </authorList>
    </citation>
    <scope>NUCLEOTIDE SEQUENCE [LARGE SCALE GENOMIC DNA]</scope>
    <source>
        <strain evidence="2">CGMCC 1.12371</strain>
    </source>
</reference>
<name>A0ABW2QGZ7_9BURK</name>
<dbReference type="Pfam" id="PF05521">
    <property type="entry name" value="Phage_HCP"/>
    <property type="match status" value="1"/>
</dbReference>
<dbReference type="InterPro" id="IPR038666">
    <property type="entry name" value="SSP1_head-tail_sf"/>
</dbReference>
<comment type="caution">
    <text evidence="1">The sequence shown here is derived from an EMBL/GenBank/DDBJ whole genome shotgun (WGS) entry which is preliminary data.</text>
</comment>
<keyword evidence="2" id="KW-1185">Reference proteome</keyword>
<dbReference type="EMBL" id="JBHTCA010000004">
    <property type="protein sequence ID" value="MFC7408714.1"/>
    <property type="molecule type" value="Genomic_DNA"/>
</dbReference>
<sequence length="106" mass="11408">MPIDPGRLREVVHIRAPQTAQDEAGQPLPGHTDVCTVRAEVRYLSGMEALKAGAPVSTVRASMLVRRTAAINHSHVAVLGTTVFNILAVQPADDQGYMYLVCEATQ</sequence>
<dbReference type="RefSeq" id="WP_382221403.1">
    <property type="nucleotide sequence ID" value="NZ_JBHTCA010000004.1"/>
</dbReference>
<evidence type="ECO:0000313" key="1">
    <source>
        <dbReference type="EMBL" id="MFC7408714.1"/>
    </source>
</evidence>
<organism evidence="1 2">
    <name type="scientific">Hydrogenophaga atypica</name>
    <dbReference type="NCBI Taxonomy" id="249409"/>
    <lineage>
        <taxon>Bacteria</taxon>
        <taxon>Pseudomonadati</taxon>
        <taxon>Pseudomonadota</taxon>
        <taxon>Betaproteobacteria</taxon>
        <taxon>Burkholderiales</taxon>
        <taxon>Comamonadaceae</taxon>
        <taxon>Hydrogenophaga</taxon>
    </lineage>
</organism>
<gene>
    <name evidence="1" type="ORF">ACFQPB_07565</name>
</gene>